<proteinExistence type="predicted"/>
<dbReference type="InterPro" id="IPR052194">
    <property type="entry name" value="MESH1"/>
</dbReference>
<dbReference type="RefSeq" id="WP_265126193.1">
    <property type="nucleotide sequence ID" value="NZ_JAPCHY010000001.1"/>
</dbReference>
<dbReference type="EMBL" id="JAPCHY010000001">
    <property type="protein sequence ID" value="MCW4471256.1"/>
    <property type="molecule type" value="Genomic_DNA"/>
</dbReference>
<dbReference type="PANTHER" id="PTHR46246">
    <property type="entry name" value="GUANOSINE-3',5'-BIS(DIPHOSPHATE) 3'-PYROPHOSPHOHYDROLASE MESH1"/>
    <property type="match status" value="1"/>
</dbReference>
<name>A0ABT3JRY3_9XANT</name>
<keyword evidence="2" id="KW-1185">Reference proteome</keyword>
<evidence type="ECO:0000313" key="2">
    <source>
        <dbReference type="Proteomes" id="UP001209922"/>
    </source>
</evidence>
<dbReference type="Gene3D" id="1.10.3210.10">
    <property type="entry name" value="Hypothetical protein af1432"/>
    <property type="match status" value="1"/>
</dbReference>
<organism evidence="1 2">
    <name type="scientific">Xanthomonas chitinilytica</name>
    <dbReference type="NCBI Taxonomy" id="2989819"/>
    <lineage>
        <taxon>Bacteria</taxon>
        <taxon>Pseudomonadati</taxon>
        <taxon>Pseudomonadota</taxon>
        <taxon>Gammaproteobacteria</taxon>
        <taxon>Lysobacterales</taxon>
        <taxon>Lysobacteraceae</taxon>
        <taxon>Xanthomonas</taxon>
    </lineage>
</organism>
<protein>
    <submittedName>
        <fullName evidence="1">HD domain-containing protein</fullName>
    </submittedName>
</protein>
<dbReference type="Pfam" id="PF13328">
    <property type="entry name" value="HD_4"/>
    <property type="match status" value="1"/>
</dbReference>
<dbReference type="Proteomes" id="UP001209922">
    <property type="component" value="Unassembled WGS sequence"/>
</dbReference>
<evidence type="ECO:0000313" key="1">
    <source>
        <dbReference type="EMBL" id="MCW4471256.1"/>
    </source>
</evidence>
<reference evidence="1 2" key="1">
    <citation type="submission" date="2022-10" db="EMBL/GenBank/DDBJ databases">
        <title>Xanthomonas sp. H13-6.</title>
        <authorList>
            <person name="Liu X."/>
            <person name="Deng Z."/>
            <person name="Jiang Y."/>
            <person name="Yu T."/>
            <person name="Ai J."/>
        </authorList>
    </citation>
    <scope>NUCLEOTIDE SEQUENCE [LARGE SCALE GENOMIC DNA]</scope>
    <source>
        <strain evidence="1 2">H13-6</strain>
    </source>
</reference>
<sequence length="143" mass="15417">MSTLERAIEIAAAAHAGQVDKAGQPYILHPLRVMLRVSTEHERIAAVLHDVVEDTPVTIGQLADEGFPQPVLSAIAALTKHPGESRMQAAVRAAADPVARIVKLADNAENMDLGRIANPTEKDFARLREYEQVRALLLAPDAA</sequence>
<accession>A0ABT3JRY3</accession>
<comment type="caution">
    <text evidence="1">The sequence shown here is derived from an EMBL/GenBank/DDBJ whole genome shotgun (WGS) entry which is preliminary data.</text>
</comment>
<dbReference type="SUPFAM" id="SSF109604">
    <property type="entry name" value="HD-domain/PDEase-like"/>
    <property type="match status" value="1"/>
</dbReference>
<dbReference type="PANTHER" id="PTHR46246:SF1">
    <property type="entry name" value="GUANOSINE-3',5'-BIS(DIPHOSPHATE) 3'-PYROPHOSPHOHYDROLASE MESH1"/>
    <property type="match status" value="1"/>
</dbReference>
<gene>
    <name evidence="1" type="ORF">OK345_01880</name>
</gene>